<dbReference type="CDD" id="cd06261">
    <property type="entry name" value="TM_PBP2"/>
    <property type="match status" value="1"/>
</dbReference>
<dbReference type="GO" id="GO:0005886">
    <property type="term" value="C:plasma membrane"/>
    <property type="evidence" value="ECO:0007669"/>
    <property type="project" value="UniProtKB-SubCell"/>
</dbReference>
<evidence type="ECO:0000313" key="10">
    <source>
        <dbReference type="Proteomes" id="UP000663792"/>
    </source>
</evidence>
<keyword evidence="4 7" id="KW-0812">Transmembrane</keyword>
<sequence>MKRYVARRILSAVVVIWAAFTISFLLLYLLPADPIAIKLDAVEGGGRGGSGSVSMPPEQVAEIMARYGYDRPLIVQYFLALGRMLGGDLGTSITTGIEVRDSLVAALPQTLQLASVALLIGVLVGVLVGVLSNLVAFRWLRQLLQSLPPLAAAIPTFWFGLVLLQVFSFRLGWFPPWGNSGFASVVLPALTLSLPTAAVMAQVLSKSLREVLASPYIETARAKGASRLRVHLRHAFRNAMLPSLTVVGLTVGNLLAGSVVVETVYARDGLGRLTETAVDGQDTPVVLAVVVISAVVFALVNLLVDLLYPVVDPRIRRATTAVA</sequence>
<keyword evidence="3" id="KW-1003">Cell membrane</keyword>
<gene>
    <name evidence="9" type="ORF">JL106_05320</name>
</gene>
<feature type="transmembrane region" description="Helical" evidence="7">
    <location>
        <begin position="181"/>
        <end position="204"/>
    </location>
</feature>
<organism evidence="9 10">
    <name type="scientific">Nakamurella leprariae</name>
    <dbReference type="NCBI Taxonomy" id="2803911"/>
    <lineage>
        <taxon>Bacteria</taxon>
        <taxon>Bacillati</taxon>
        <taxon>Actinomycetota</taxon>
        <taxon>Actinomycetes</taxon>
        <taxon>Nakamurellales</taxon>
        <taxon>Nakamurellaceae</taxon>
        <taxon>Nakamurella</taxon>
    </lineage>
</organism>
<dbReference type="Pfam" id="PF19300">
    <property type="entry name" value="BPD_transp_1_N"/>
    <property type="match status" value="1"/>
</dbReference>
<dbReference type="InterPro" id="IPR045621">
    <property type="entry name" value="BPD_transp_1_N"/>
</dbReference>
<evidence type="ECO:0000313" key="9">
    <source>
        <dbReference type="EMBL" id="MBM9466701.1"/>
    </source>
</evidence>
<dbReference type="RefSeq" id="WP_205259660.1">
    <property type="nucleotide sequence ID" value="NZ_JAERWK010000007.1"/>
</dbReference>
<evidence type="ECO:0000256" key="1">
    <source>
        <dbReference type="ARBA" id="ARBA00004651"/>
    </source>
</evidence>
<evidence type="ECO:0000256" key="4">
    <source>
        <dbReference type="ARBA" id="ARBA00022692"/>
    </source>
</evidence>
<dbReference type="PANTHER" id="PTHR43163:SF6">
    <property type="entry name" value="DIPEPTIDE TRANSPORT SYSTEM PERMEASE PROTEIN DPPB-RELATED"/>
    <property type="match status" value="1"/>
</dbReference>
<keyword evidence="6 7" id="KW-0472">Membrane</keyword>
<feature type="transmembrane region" description="Helical" evidence="7">
    <location>
        <begin position="239"/>
        <end position="265"/>
    </location>
</feature>
<feature type="transmembrane region" description="Helical" evidence="7">
    <location>
        <begin position="285"/>
        <end position="308"/>
    </location>
</feature>
<feature type="transmembrane region" description="Helical" evidence="7">
    <location>
        <begin position="113"/>
        <end position="137"/>
    </location>
</feature>
<evidence type="ECO:0000256" key="5">
    <source>
        <dbReference type="ARBA" id="ARBA00022989"/>
    </source>
</evidence>
<evidence type="ECO:0000256" key="3">
    <source>
        <dbReference type="ARBA" id="ARBA00022475"/>
    </source>
</evidence>
<dbReference type="GO" id="GO:0055085">
    <property type="term" value="P:transmembrane transport"/>
    <property type="evidence" value="ECO:0007669"/>
    <property type="project" value="InterPro"/>
</dbReference>
<evidence type="ECO:0000259" key="8">
    <source>
        <dbReference type="PROSITE" id="PS50928"/>
    </source>
</evidence>
<feature type="transmembrane region" description="Helical" evidence="7">
    <location>
        <begin position="9"/>
        <end position="30"/>
    </location>
</feature>
<dbReference type="SUPFAM" id="SSF161098">
    <property type="entry name" value="MetI-like"/>
    <property type="match status" value="1"/>
</dbReference>
<dbReference type="InterPro" id="IPR000515">
    <property type="entry name" value="MetI-like"/>
</dbReference>
<evidence type="ECO:0000256" key="2">
    <source>
        <dbReference type="ARBA" id="ARBA00022448"/>
    </source>
</evidence>
<evidence type="ECO:0000256" key="7">
    <source>
        <dbReference type="RuleBase" id="RU363032"/>
    </source>
</evidence>
<proteinExistence type="inferred from homology"/>
<protein>
    <submittedName>
        <fullName evidence="9">ABC transporter permease</fullName>
    </submittedName>
</protein>
<feature type="transmembrane region" description="Helical" evidence="7">
    <location>
        <begin position="149"/>
        <end position="169"/>
    </location>
</feature>
<keyword evidence="10" id="KW-1185">Reference proteome</keyword>
<dbReference type="Pfam" id="PF00528">
    <property type="entry name" value="BPD_transp_1"/>
    <property type="match status" value="1"/>
</dbReference>
<dbReference type="Proteomes" id="UP000663792">
    <property type="component" value="Unassembled WGS sequence"/>
</dbReference>
<comment type="caution">
    <text evidence="9">The sequence shown here is derived from an EMBL/GenBank/DDBJ whole genome shotgun (WGS) entry which is preliminary data.</text>
</comment>
<reference evidence="9" key="1">
    <citation type="submission" date="2021-01" db="EMBL/GenBank/DDBJ databases">
        <title>YIM 132084 draft genome.</title>
        <authorList>
            <person name="An D."/>
        </authorList>
    </citation>
    <scope>NUCLEOTIDE SEQUENCE</scope>
    <source>
        <strain evidence="9">YIM 132084</strain>
    </source>
</reference>
<dbReference type="PANTHER" id="PTHR43163">
    <property type="entry name" value="DIPEPTIDE TRANSPORT SYSTEM PERMEASE PROTEIN DPPB-RELATED"/>
    <property type="match status" value="1"/>
</dbReference>
<dbReference type="AlphaFoldDB" id="A0A938YBS8"/>
<dbReference type="PROSITE" id="PS50928">
    <property type="entry name" value="ABC_TM1"/>
    <property type="match status" value="1"/>
</dbReference>
<feature type="domain" description="ABC transmembrane type-1" evidence="8">
    <location>
        <begin position="107"/>
        <end position="308"/>
    </location>
</feature>
<comment type="subcellular location">
    <subcellularLocation>
        <location evidence="1 7">Cell membrane</location>
        <topology evidence="1 7">Multi-pass membrane protein</topology>
    </subcellularLocation>
</comment>
<comment type="similarity">
    <text evidence="7">Belongs to the binding-protein-dependent transport system permease family.</text>
</comment>
<name>A0A938YBS8_9ACTN</name>
<dbReference type="InterPro" id="IPR035906">
    <property type="entry name" value="MetI-like_sf"/>
</dbReference>
<dbReference type="Gene3D" id="1.10.3720.10">
    <property type="entry name" value="MetI-like"/>
    <property type="match status" value="1"/>
</dbReference>
<keyword evidence="2 7" id="KW-0813">Transport</keyword>
<dbReference type="EMBL" id="JAERWK010000007">
    <property type="protein sequence ID" value="MBM9466701.1"/>
    <property type="molecule type" value="Genomic_DNA"/>
</dbReference>
<accession>A0A938YBS8</accession>
<evidence type="ECO:0000256" key="6">
    <source>
        <dbReference type="ARBA" id="ARBA00023136"/>
    </source>
</evidence>
<keyword evidence="5 7" id="KW-1133">Transmembrane helix</keyword>